<name>A0A9X3E0Z3_9HYPH</name>
<protein>
    <submittedName>
        <fullName evidence="1">DUF1833 family protein</fullName>
    </submittedName>
</protein>
<dbReference type="Proteomes" id="UP001144805">
    <property type="component" value="Unassembled WGS sequence"/>
</dbReference>
<evidence type="ECO:0000313" key="2">
    <source>
        <dbReference type="Proteomes" id="UP001144805"/>
    </source>
</evidence>
<comment type="caution">
    <text evidence="1">The sequence shown here is derived from an EMBL/GenBank/DDBJ whole genome shotgun (WGS) entry which is preliminary data.</text>
</comment>
<dbReference type="Pfam" id="PF08875">
    <property type="entry name" value="DUF1833"/>
    <property type="match status" value="1"/>
</dbReference>
<dbReference type="AlphaFoldDB" id="A0A9X3E0Z3"/>
<dbReference type="RefSeq" id="WP_266338556.1">
    <property type="nucleotide sequence ID" value="NZ_JAPKNK010000003.1"/>
</dbReference>
<keyword evidence="2" id="KW-1185">Reference proteome</keyword>
<dbReference type="InterPro" id="IPR014974">
    <property type="entry name" value="DUF1833"/>
</dbReference>
<evidence type="ECO:0000313" key="1">
    <source>
        <dbReference type="EMBL" id="MCX5569595.1"/>
    </source>
</evidence>
<reference evidence="1" key="1">
    <citation type="submission" date="2022-11" db="EMBL/GenBank/DDBJ databases">
        <title>Biodiversity and phylogenetic relationships of bacteria.</title>
        <authorList>
            <person name="Machado R.A.R."/>
            <person name="Bhat A."/>
            <person name="Loulou A."/>
            <person name="Kallel S."/>
        </authorList>
    </citation>
    <scope>NUCLEOTIDE SEQUENCE</scope>
    <source>
        <strain evidence="1">K-TC2</strain>
    </source>
</reference>
<sequence>MAKQRSVSTGLRRELDSQESGEAVLVFMTITNPDVNDIIRVVSDSVDYVWNGNRYIGFWFDASLLSDDDAPPQAQIRVQNVDETIGHALQAVTKPCRVQIDVVAASQFDQTVVPRIEIDAPAIVEYSAKHLYLTNVDVNVMEVTGTLSSWNYSQRSWPGIRATKSRCPALFI</sequence>
<accession>A0A9X3E0Z3</accession>
<dbReference type="EMBL" id="JAPKNK010000003">
    <property type="protein sequence ID" value="MCX5569595.1"/>
    <property type="molecule type" value="Genomic_DNA"/>
</dbReference>
<organism evidence="1 2">
    <name type="scientific">Kaistia nematophila</name>
    <dbReference type="NCBI Taxonomy" id="2994654"/>
    <lineage>
        <taxon>Bacteria</taxon>
        <taxon>Pseudomonadati</taxon>
        <taxon>Pseudomonadota</taxon>
        <taxon>Alphaproteobacteria</taxon>
        <taxon>Hyphomicrobiales</taxon>
        <taxon>Kaistiaceae</taxon>
        <taxon>Kaistia</taxon>
    </lineage>
</organism>
<proteinExistence type="predicted"/>
<gene>
    <name evidence="1" type="ORF">OSH07_10370</name>
</gene>